<proteinExistence type="predicted"/>
<reference evidence="3" key="1">
    <citation type="journal article" date="2019" name="Int. J. Syst. Evol. Microbiol.">
        <title>The Global Catalogue of Microorganisms (GCM) 10K type strain sequencing project: providing services to taxonomists for standard genome sequencing and annotation.</title>
        <authorList>
            <consortium name="The Broad Institute Genomics Platform"/>
            <consortium name="The Broad Institute Genome Sequencing Center for Infectious Disease"/>
            <person name="Wu L."/>
            <person name="Ma J."/>
        </authorList>
    </citation>
    <scope>NUCLEOTIDE SEQUENCE [LARGE SCALE GENOMIC DNA]</scope>
    <source>
        <strain evidence="3">JCM 15591</strain>
    </source>
</reference>
<evidence type="ECO:0000313" key="2">
    <source>
        <dbReference type="EMBL" id="GAA1772347.1"/>
    </source>
</evidence>
<organism evidence="2 3">
    <name type="scientific">Nostocoides vanveenii</name>
    <dbReference type="NCBI Taxonomy" id="330835"/>
    <lineage>
        <taxon>Bacteria</taxon>
        <taxon>Bacillati</taxon>
        <taxon>Actinomycetota</taxon>
        <taxon>Actinomycetes</taxon>
        <taxon>Micrococcales</taxon>
        <taxon>Intrasporangiaceae</taxon>
        <taxon>Nostocoides</taxon>
    </lineage>
</organism>
<sequence>MEAIQRGHAAVPRGQTIVLNDAFIEQVGEAGVARYVEVLAAAERHAADHSEDEVIAFLRDHLDGTILERAKTTYEVLAGMLHDNEGVLSVVTNEGKVLLGDPNAGPTEAVPSVRGTEDPADPERPVYS</sequence>
<dbReference type="Proteomes" id="UP001501475">
    <property type="component" value="Unassembled WGS sequence"/>
</dbReference>
<dbReference type="EMBL" id="BAAAPN010000093">
    <property type="protein sequence ID" value="GAA1772347.1"/>
    <property type="molecule type" value="Genomic_DNA"/>
</dbReference>
<feature type="region of interest" description="Disordered" evidence="1">
    <location>
        <begin position="99"/>
        <end position="128"/>
    </location>
</feature>
<gene>
    <name evidence="2" type="ORF">GCM10009810_32140</name>
</gene>
<keyword evidence="3" id="KW-1185">Reference proteome</keyword>
<name>A0ABP4X7G9_9MICO</name>
<evidence type="ECO:0000256" key="1">
    <source>
        <dbReference type="SAM" id="MobiDB-lite"/>
    </source>
</evidence>
<accession>A0ABP4X7G9</accession>
<evidence type="ECO:0000313" key="3">
    <source>
        <dbReference type="Proteomes" id="UP001501475"/>
    </source>
</evidence>
<feature type="compositionally biased region" description="Basic and acidic residues" evidence="1">
    <location>
        <begin position="115"/>
        <end position="128"/>
    </location>
</feature>
<protein>
    <submittedName>
        <fullName evidence="2">Uncharacterized protein</fullName>
    </submittedName>
</protein>
<comment type="caution">
    <text evidence="2">The sequence shown here is derived from an EMBL/GenBank/DDBJ whole genome shotgun (WGS) entry which is preliminary data.</text>
</comment>
<dbReference type="RefSeq" id="WP_344068031.1">
    <property type="nucleotide sequence ID" value="NZ_BAAAPN010000093.1"/>
</dbReference>